<dbReference type="RefSeq" id="WP_179658844.1">
    <property type="nucleotide sequence ID" value="NZ_JACBZR010000001.1"/>
</dbReference>
<evidence type="ECO:0000313" key="1">
    <source>
        <dbReference type="EMBL" id="NYI78532.1"/>
    </source>
</evidence>
<proteinExistence type="predicted"/>
<evidence type="ECO:0000313" key="2">
    <source>
        <dbReference type="Proteomes" id="UP000564496"/>
    </source>
</evidence>
<keyword evidence="2" id="KW-1185">Reference proteome</keyword>
<dbReference type="InterPro" id="IPR008979">
    <property type="entry name" value="Galactose-bd-like_sf"/>
</dbReference>
<dbReference type="SUPFAM" id="SSF49785">
    <property type="entry name" value="Galactose-binding domain-like"/>
    <property type="match status" value="1"/>
</dbReference>
<dbReference type="InterPro" id="IPR013783">
    <property type="entry name" value="Ig-like_fold"/>
</dbReference>
<name>A0A7Z0IT69_9ACTN</name>
<dbReference type="Proteomes" id="UP000564496">
    <property type="component" value="Unassembled WGS sequence"/>
</dbReference>
<dbReference type="AlphaFoldDB" id="A0A7Z0IT69"/>
<evidence type="ECO:0008006" key="3">
    <source>
        <dbReference type="Google" id="ProtNLM"/>
    </source>
</evidence>
<dbReference type="GO" id="GO:0005975">
    <property type="term" value="P:carbohydrate metabolic process"/>
    <property type="evidence" value="ECO:0007669"/>
    <property type="project" value="UniProtKB-ARBA"/>
</dbReference>
<dbReference type="PANTHER" id="PTHR36848:SF2">
    <property type="entry name" value="SECRETED PROTEIN"/>
    <property type="match status" value="1"/>
</dbReference>
<sequence length="467" mass="49502">MTEVDLDLAPYEAVWVMFRPGANAPGRTPHLTATNAAEVEEVTARDGAVRTTLVAEKPGPLYAVGRLGDREYAARTTVTDPMEPIALGGDWEFRFEADGASPVQRPLRSWTDLDPRFSGSGVYTRDVDVPEDFLTEDRRIRLDLGDVRELASVSINGDEPTPLDARPYVADVTDRLRPGDNTIEVTVTNTQANEIQNSNRASGLLGPVSLRPVSVVSLDLQRGADVTSYDLTVDPARTTVLPGGTGTVTARIDAVAPDRFTGTVTAQAPDEWTVTPASTPVDLESSGRRVSEEVPIRVTAPEDATEGAYDVAVTLTADGGEPITRTVTVRVANAFATWGFETDGDPEGWTPGNHVGELTTAEGALRFSANGGDPYIVGPRVDIDLADGAVVEITMQSSLAGAGQLFWATTDGGFAEGRSSRFDTVAGTSTYRMPLPAGAARLQQLRLDPLTGPGDLAIASIRVLPGG</sequence>
<protein>
    <recommendedName>
        <fullName evidence="3">Alpha-galactosidase NEW3 domain-containing protein</fullName>
    </recommendedName>
</protein>
<dbReference type="Gene3D" id="2.60.40.10">
    <property type="entry name" value="Immunoglobulins"/>
    <property type="match status" value="1"/>
</dbReference>
<comment type="caution">
    <text evidence="1">The sequence shown here is derived from an EMBL/GenBank/DDBJ whole genome shotgun (WGS) entry which is preliminary data.</text>
</comment>
<dbReference type="Gene3D" id="2.60.120.260">
    <property type="entry name" value="Galactose-binding domain-like"/>
    <property type="match status" value="1"/>
</dbReference>
<dbReference type="InterPro" id="IPR053161">
    <property type="entry name" value="Ulvan_degrading_GH"/>
</dbReference>
<accession>A0A7Z0IT69</accession>
<reference evidence="1 2" key="1">
    <citation type="submission" date="2020-07" db="EMBL/GenBank/DDBJ databases">
        <title>Sequencing the genomes of 1000 actinobacteria strains.</title>
        <authorList>
            <person name="Klenk H.-P."/>
        </authorList>
    </citation>
    <scope>NUCLEOTIDE SEQUENCE [LARGE SCALE GENOMIC DNA]</scope>
    <source>
        <strain evidence="1 2">DSM 26487</strain>
    </source>
</reference>
<dbReference type="EMBL" id="JACBZR010000001">
    <property type="protein sequence ID" value="NYI78532.1"/>
    <property type="molecule type" value="Genomic_DNA"/>
</dbReference>
<dbReference type="NCBIfam" id="NF045579">
    <property type="entry name" value="rhamnoside_JR"/>
    <property type="match status" value="1"/>
</dbReference>
<dbReference type="PANTHER" id="PTHR36848">
    <property type="entry name" value="DNA-BINDING PROTEIN (PUTATIVE SECRETED PROTEIN)-RELATED"/>
    <property type="match status" value="1"/>
</dbReference>
<organism evidence="1 2">
    <name type="scientific">Nocardioides panzhihuensis</name>
    <dbReference type="NCBI Taxonomy" id="860243"/>
    <lineage>
        <taxon>Bacteria</taxon>
        <taxon>Bacillati</taxon>
        <taxon>Actinomycetota</taxon>
        <taxon>Actinomycetes</taxon>
        <taxon>Propionibacteriales</taxon>
        <taxon>Nocardioidaceae</taxon>
        <taxon>Nocardioides</taxon>
    </lineage>
</organism>
<gene>
    <name evidence="1" type="ORF">BJ988_003180</name>
</gene>